<gene>
    <name evidence="3" type="ORF">SAMN05421803_10171</name>
</gene>
<feature type="transmembrane region" description="Helical" evidence="1">
    <location>
        <begin position="191"/>
        <end position="211"/>
    </location>
</feature>
<sequence>MSQHAPPAPAAEPAGAPRTRLHYIDNLRVALTVLVVLHHAALTYSNIPVWFYLEPAGDATAGLLDVFIVLNQTYFMGLFFLLSGYFTPGAADRRGGRGFVRERLVRLGVPFLLFVLLVRPVLMIPSYQGAVAEGLAADLPFWLFAIVAYDPGPMWFVEVLLVFALAYALVRRLRRDRAATAVPRPADSAPLRWLWPVAGFTLALAAVSFLWRWVNPAPYWPVLGLPSPDYLPQYLALFAVGILAFRRNWFTRLPGAAGWYGAATALAGLAAYFVAQGALGGPLALPGTPQALVLLVLETVLSVGTMLALLVFFRRFATGGGRLSRFLSQNAFAVYVLHPLVLVGGGVLLAGWEAPAVLKFLGLSALAVPACWALAAAVRALPGARRVL</sequence>
<dbReference type="EMBL" id="FQZK01000001">
    <property type="protein sequence ID" value="SHI38562.1"/>
    <property type="molecule type" value="Genomic_DNA"/>
</dbReference>
<keyword evidence="1" id="KW-1133">Transmembrane helix</keyword>
<evidence type="ECO:0000313" key="4">
    <source>
        <dbReference type="Proteomes" id="UP000184452"/>
    </source>
</evidence>
<feature type="domain" description="Acyltransferase 3" evidence="2">
    <location>
        <begin position="22"/>
        <end position="375"/>
    </location>
</feature>
<keyword evidence="1" id="KW-0812">Transmembrane</keyword>
<feature type="transmembrane region" description="Helical" evidence="1">
    <location>
        <begin position="358"/>
        <end position="381"/>
    </location>
</feature>
<dbReference type="AlphaFoldDB" id="A0A1M6AQ24"/>
<keyword evidence="1" id="KW-0472">Membrane</keyword>
<feature type="transmembrane region" description="Helical" evidence="1">
    <location>
        <begin position="73"/>
        <end position="91"/>
    </location>
</feature>
<dbReference type="PANTHER" id="PTHR36927:SF4">
    <property type="entry name" value="BLR5718 PROTEIN"/>
    <property type="match status" value="1"/>
</dbReference>
<keyword evidence="4" id="KW-1185">Reference proteome</keyword>
<dbReference type="Pfam" id="PF01757">
    <property type="entry name" value="Acyl_transf_3"/>
    <property type="match status" value="1"/>
</dbReference>
<feature type="transmembrane region" description="Helical" evidence="1">
    <location>
        <begin position="142"/>
        <end position="170"/>
    </location>
</feature>
<evidence type="ECO:0000259" key="2">
    <source>
        <dbReference type="Pfam" id="PF01757"/>
    </source>
</evidence>
<name>A0A1M6AQ24_9ACTN</name>
<dbReference type="InterPro" id="IPR050623">
    <property type="entry name" value="Glucan_succinyl_AcylTrfase"/>
</dbReference>
<feature type="transmembrane region" description="Helical" evidence="1">
    <location>
        <begin position="103"/>
        <end position="122"/>
    </location>
</feature>
<dbReference type="Proteomes" id="UP000184452">
    <property type="component" value="Unassembled WGS sequence"/>
</dbReference>
<dbReference type="RefSeq" id="WP_073373740.1">
    <property type="nucleotide sequence ID" value="NZ_FQZK01000001.1"/>
</dbReference>
<evidence type="ECO:0000256" key="1">
    <source>
        <dbReference type="SAM" id="Phobius"/>
    </source>
</evidence>
<feature type="transmembrane region" description="Helical" evidence="1">
    <location>
        <begin position="332"/>
        <end position="352"/>
    </location>
</feature>
<dbReference type="PANTHER" id="PTHR36927">
    <property type="entry name" value="BLR4337 PROTEIN"/>
    <property type="match status" value="1"/>
</dbReference>
<evidence type="ECO:0000313" key="3">
    <source>
        <dbReference type="EMBL" id="SHI38562.1"/>
    </source>
</evidence>
<feature type="transmembrane region" description="Helical" evidence="1">
    <location>
        <begin position="257"/>
        <end position="279"/>
    </location>
</feature>
<protein>
    <submittedName>
        <fullName evidence="3">Acyltransferase family protein</fullName>
    </submittedName>
</protein>
<feature type="transmembrane region" description="Helical" evidence="1">
    <location>
        <begin position="29"/>
        <end position="53"/>
    </location>
</feature>
<dbReference type="STRING" id="758803.SAMN05421803_10171"/>
<dbReference type="OrthoDB" id="7375713at2"/>
<feature type="transmembrane region" description="Helical" evidence="1">
    <location>
        <begin position="291"/>
        <end position="312"/>
    </location>
</feature>
<keyword evidence="3" id="KW-0808">Transferase</keyword>
<proteinExistence type="predicted"/>
<feature type="transmembrane region" description="Helical" evidence="1">
    <location>
        <begin position="231"/>
        <end position="250"/>
    </location>
</feature>
<dbReference type="GO" id="GO:0016747">
    <property type="term" value="F:acyltransferase activity, transferring groups other than amino-acyl groups"/>
    <property type="evidence" value="ECO:0007669"/>
    <property type="project" value="InterPro"/>
</dbReference>
<dbReference type="InterPro" id="IPR002656">
    <property type="entry name" value="Acyl_transf_3_dom"/>
</dbReference>
<organism evidence="3 4">
    <name type="scientific">Nocardiopsis flavescens</name>
    <dbReference type="NCBI Taxonomy" id="758803"/>
    <lineage>
        <taxon>Bacteria</taxon>
        <taxon>Bacillati</taxon>
        <taxon>Actinomycetota</taxon>
        <taxon>Actinomycetes</taxon>
        <taxon>Streptosporangiales</taxon>
        <taxon>Nocardiopsidaceae</taxon>
        <taxon>Nocardiopsis</taxon>
    </lineage>
</organism>
<accession>A0A1M6AQ24</accession>
<keyword evidence="3" id="KW-0012">Acyltransferase</keyword>
<reference evidence="3 4" key="1">
    <citation type="submission" date="2016-11" db="EMBL/GenBank/DDBJ databases">
        <authorList>
            <person name="Jaros S."/>
            <person name="Januszkiewicz K."/>
            <person name="Wedrychowicz H."/>
        </authorList>
    </citation>
    <scope>NUCLEOTIDE SEQUENCE [LARGE SCALE GENOMIC DNA]</scope>
    <source>
        <strain evidence="3 4">CGMCC 4.5723</strain>
    </source>
</reference>